<protein>
    <submittedName>
        <fullName evidence="2">Uncharacterized protein</fullName>
    </submittedName>
</protein>
<feature type="region of interest" description="Disordered" evidence="1">
    <location>
        <begin position="77"/>
        <end position="106"/>
    </location>
</feature>
<evidence type="ECO:0000313" key="3">
    <source>
        <dbReference type="Proteomes" id="UP000190648"/>
    </source>
</evidence>
<organism evidence="2 3">
    <name type="scientific">Patagioenas fasciata monilis</name>
    <dbReference type="NCBI Taxonomy" id="372326"/>
    <lineage>
        <taxon>Eukaryota</taxon>
        <taxon>Metazoa</taxon>
        <taxon>Chordata</taxon>
        <taxon>Craniata</taxon>
        <taxon>Vertebrata</taxon>
        <taxon>Euteleostomi</taxon>
        <taxon>Archelosauria</taxon>
        <taxon>Archosauria</taxon>
        <taxon>Dinosauria</taxon>
        <taxon>Saurischia</taxon>
        <taxon>Theropoda</taxon>
        <taxon>Coelurosauria</taxon>
        <taxon>Aves</taxon>
        <taxon>Neognathae</taxon>
        <taxon>Neoaves</taxon>
        <taxon>Columbimorphae</taxon>
        <taxon>Columbiformes</taxon>
        <taxon>Columbidae</taxon>
        <taxon>Patagioenas</taxon>
    </lineage>
</organism>
<proteinExistence type="predicted"/>
<keyword evidence="3" id="KW-1185">Reference proteome</keyword>
<evidence type="ECO:0000256" key="1">
    <source>
        <dbReference type="SAM" id="MobiDB-lite"/>
    </source>
</evidence>
<dbReference type="Proteomes" id="UP000190648">
    <property type="component" value="Unassembled WGS sequence"/>
</dbReference>
<evidence type="ECO:0000313" key="2">
    <source>
        <dbReference type="EMBL" id="OPJ73383.1"/>
    </source>
</evidence>
<accession>A0A1V4JMG9</accession>
<gene>
    <name evidence="2" type="ORF">AV530_005749</name>
</gene>
<dbReference type="EMBL" id="LSYS01006902">
    <property type="protein sequence ID" value="OPJ73383.1"/>
    <property type="molecule type" value="Genomic_DNA"/>
</dbReference>
<sequence>MPQECAEVCASFQKWIPFLAGAEQRIYHPVAAVHLPCSFVTAYEGKLRVGNSPLLSSRLRRGSSHLEKVRRLRLLLQAPPESPPTELPHHRPRHPAASLEDSFMLL</sequence>
<name>A0A1V4JMG9_PATFA</name>
<dbReference type="AlphaFoldDB" id="A0A1V4JMG9"/>
<reference evidence="2 3" key="1">
    <citation type="submission" date="2016-02" db="EMBL/GenBank/DDBJ databases">
        <title>Band-tailed pigeon sequencing and assembly.</title>
        <authorList>
            <person name="Soares A.E."/>
            <person name="Novak B.J."/>
            <person name="Rice E.S."/>
            <person name="O'Connell B."/>
            <person name="Chang D."/>
            <person name="Weber S."/>
            <person name="Shapiro B."/>
        </authorList>
    </citation>
    <scope>NUCLEOTIDE SEQUENCE [LARGE SCALE GENOMIC DNA]</scope>
    <source>
        <strain evidence="2">BTP2013</strain>
        <tissue evidence="2">Blood</tissue>
    </source>
</reference>
<comment type="caution">
    <text evidence="2">The sequence shown here is derived from an EMBL/GenBank/DDBJ whole genome shotgun (WGS) entry which is preliminary data.</text>
</comment>